<evidence type="ECO:0000259" key="1">
    <source>
        <dbReference type="Pfam" id="PF07398"/>
    </source>
</evidence>
<proteinExistence type="predicted"/>
<dbReference type="Proteomes" id="UP000319103">
    <property type="component" value="Unassembled WGS sequence"/>
</dbReference>
<dbReference type="InterPro" id="IPR024344">
    <property type="entry name" value="MDMPI_metal-binding"/>
</dbReference>
<dbReference type="Pfam" id="PF11716">
    <property type="entry name" value="MDMPI_N"/>
    <property type="match status" value="1"/>
</dbReference>
<feature type="domain" description="MDMPI C-terminal" evidence="1">
    <location>
        <begin position="172"/>
        <end position="269"/>
    </location>
</feature>
<dbReference type="EMBL" id="VIGB01000003">
    <property type="protein sequence ID" value="TQF04349.1"/>
    <property type="molecule type" value="Genomic_DNA"/>
</dbReference>
<evidence type="ECO:0000313" key="4">
    <source>
        <dbReference type="Proteomes" id="UP000319103"/>
    </source>
</evidence>
<dbReference type="InterPro" id="IPR017517">
    <property type="entry name" value="Maleyloyr_isom"/>
</dbReference>
<evidence type="ECO:0000313" key="3">
    <source>
        <dbReference type="EMBL" id="TQF04349.1"/>
    </source>
</evidence>
<dbReference type="RefSeq" id="WP_141634925.1">
    <property type="nucleotide sequence ID" value="NZ_VIGB01000003.1"/>
</dbReference>
<gene>
    <name evidence="3" type="ORF">E6W39_21610</name>
</gene>
<dbReference type="GO" id="GO:0016853">
    <property type="term" value="F:isomerase activity"/>
    <property type="evidence" value="ECO:0007669"/>
    <property type="project" value="UniProtKB-KW"/>
</dbReference>
<dbReference type="AlphaFoldDB" id="A0A540W5P3"/>
<keyword evidence="3" id="KW-0413">Isomerase</keyword>
<dbReference type="OrthoDB" id="154293at2"/>
<reference evidence="3 4" key="1">
    <citation type="submission" date="2019-06" db="EMBL/GenBank/DDBJ databases">
        <title>Description of Kitasatospora acidophila sp. nov. isolated from pine grove soil, and reclassification of Streptomyces novaecaesareae to Kitasatospora novaeceasareae comb. nov.</title>
        <authorList>
            <person name="Kim M.J."/>
        </authorList>
    </citation>
    <scope>NUCLEOTIDE SEQUENCE [LARGE SCALE GENOMIC DNA]</scope>
    <source>
        <strain evidence="3 4">MMS16-CNU292</strain>
    </source>
</reference>
<comment type="caution">
    <text evidence="3">The sequence shown here is derived from an EMBL/GenBank/DDBJ whole genome shotgun (WGS) entry which is preliminary data.</text>
</comment>
<dbReference type="SUPFAM" id="SSF109854">
    <property type="entry name" value="DinB/YfiT-like putative metalloenzymes"/>
    <property type="match status" value="1"/>
</dbReference>
<keyword evidence="4" id="KW-1185">Reference proteome</keyword>
<accession>A0A540W5P3</accession>
<name>A0A540W5P3_9ACTN</name>
<dbReference type="SUPFAM" id="SSF55718">
    <property type="entry name" value="SCP-like"/>
    <property type="match status" value="1"/>
</dbReference>
<dbReference type="NCBIfam" id="TIGR03083">
    <property type="entry name" value="maleylpyruvate isomerase family mycothiol-dependent enzyme"/>
    <property type="match status" value="1"/>
</dbReference>
<dbReference type="Gene3D" id="1.20.120.450">
    <property type="entry name" value="dinb family like domain"/>
    <property type="match status" value="1"/>
</dbReference>
<dbReference type="Pfam" id="PF07398">
    <property type="entry name" value="MDMPI_C"/>
    <property type="match status" value="1"/>
</dbReference>
<protein>
    <submittedName>
        <fullName evidence="3">Maleylpyruvate isomerase family mycothiol-dependent enzyme</fullName>
    </submittedName>
</protein>
<dbReference type="InterPro" id="IPR010872">
    <property type="entry name" value="MDMPI_C-term_domain"/>
</dbReference>
<sequence length="278" mass="30525">MTDNQVVQTYTDAWTHSIESISELLALLPADSWNRPTECPGWSVRDVVSHVIAVESELLGDPRPIHSLPRDLFHVKNDVQRYLELPVDKRRCHTAPEMTAELEYVIIRRSRALRNATTGPDDTVGFPAGPFSYDLPYQELLRRRVLDVWVHEQDLRRALQLPGNLDSPAAQVARDLLLAGLPKVVAKAAGAPAGSTVVVDVTGPLEFLRTVRVDATGRGSIDSQVSLGPDVQLTVGWEDYLRLATGRVRADGLPAGALTVDGDRELADRILASFSLTP</sequence>
<dbReference type="GO" id="GO:0046872">
    <property type="term" value="F:metal ion binding"/>
    <property type="evidence" value="ECO:0007669"/>
    <property type="project" value="InterPro"/>
</dbReference>
<feature type="domain" description="Mycothiol-dependent maleylpyruvate isomerase metal-binding" evidence="2">
    <location>
        <begin position="16"/>
        <end position="156"/>
    </location>
</feature>
<dbReference type="InterPro" id="IPR034660">
    <property type="entry name" value="DinB/YfiT-like"/>
</dbReference>
<dbReference type="InterPro" id="IPR036527">
    <property type="entry name" value="SCP2_sterol-bd_dom_sf"/>
</dbReference>
<organism evidence="3 4">
    <name type="scientific">Kitasatospora acidiphila</name>
    <dbReference type="NCBI Taxonomy" id="2567942"/>
    <lineage>
        <taxon>Bacteria</taxon>
        <taxon>Bacillati</taxon>
        <taxon>Actinomycetota</taxon>
        <taxon>Actinomycetes</taxon>
        <taxon>Kitasatosporales</taxon>
        <taxon>Streptomycetaceae</taxon>
        <taxon>Kitasatospora</taxon>
    </lineage>
</organism>
<keyword evidence="3" id="KW-0670">Pyruvate</keyword>
<evidence type="ECO:0000259" key="2">
    <source>
        <dbReference type="Pfam" id="PF11716"/>
    </source>
</evidence>